<dbReference type="RefSeq" id="WP_255324455.1">
    <property type="nucleotide sequence ID" value="NZ_CAADJA010000002.1"/>
</dbReference>
<dbReference type="SUPFAM" id="SSF54593">
    <property type="entry name" value="Glyoxalase/Bleomycin resistance protein/Dihydroxybiphenyl dioxygenase"/>
    <property type="match status" value="1"/>
</dbReference>
<sequence>MELQTYLFFDGNCEEALEFYQRSIGAEVTVMMRYKDSPDQSSGPIPDEWQNKIMHANITIGNSQFMASDGQCDHNLDHLRFPRF</sequence>
<protein>
    <submittedName>
        <fullName evidence="1">Uncharacterized protein conserved in bacteria</fullName>
    </submittedName>
</protein>
<accession>A0A484ZNB6</accession>
<evidence type="ECO:0000313" key="1">
    <source>
        <dbReference type="EMBL" id="VFS49266.1"/>
    </source>
</evidence>
<dbReference type="Proteomes" id="UP000373449">
    <property type="component" value="Unassembled WGS sequence"/>
</dbReference>
<dbReference type="AlphaFoldDB" id="A0A484ZNB6"/>
<dbReference type="PANTHER" id="PTHR33990">
    <property type="entry name" value="PROTEIN YJDN-RELATED"/>
    <property type="match status" value="1"/>
</dbReference>
<evidence type="ECO:0000313" key="2">
    <source>
        <dbReference type="Proteomes" id="UP000373449"/>
    </source>
</evidence>
<dbReference type="Gene3D" id="3.10.180.10">
    <property type="entry name" value="2,3-Dihydroxybiphenyl 1,2-Dioxygenase, domain 1"/>
    <property type="match status" value="1"/>
</dbReference>
<proteinExistence type="predicted"/>
<name>A0A484ZNB6_9GAMM</name>
<dbReference type="PANTHER" id="PTHR33990:SF1">
    <property type="entry name" value="PROTEIN YJDN"/>
    <property type="match status" value="1"/>
</dbReference>
<organism evidence="1 2">
    <name type="scientific">Budvicia aquatica</name>
    <dbReference type="NCBI Taxonomy" id="82979"/>
    <lineage>
        <taxon>Bacteria</taxon>
        <taxon>Pseudomonadati</taxon>
        <taxon>Pseudomonadota</taxon>
        <taxon>Gammaproteobacteria</taxon>
        <taxon>Enterobacterales</taxon>
        <taxon>Budviciaceae</taxon>
        <taxon>Budvicia</taxon>
    </lineage>
</organism>
<gene>
    <name evidence="1" type="ORF">NCTC12282_03730</name>
</gene>
<dbReference type="InterPro" id="IPR029068">
    <property type="entry name" value="Glyas_Bleomycin-R_OHBP_Dase"/>
</dbReference>
<reference evidence="1 2" key="1">
    <citation type="submission" date="2019-03" db="EMBL/GenBank/DDBJ databases">
        <authorList>
            <consortium name="Pathogen Informatics"/>
        </authorList>
    </citation>
    <scope>NUCLEOTIDE SEQUENCE [LARGE SCALE GENOMIC DNA]</scope>
    <source>
        <strain evidence="1 2">NCTC12282</strain>
    </source>
</reference>
<dbReference type="EMBL" id="CAADJA010000002">
    <property type="protein sequence ID" value="VFS49266.1"/>
    <property type="molecule type" value="Genomic_DNA"/>
</dbReference>